<dbReference type="InterPro" id="IPR005939">
    <property type="entry name" value="BLH_phosphatase-like"/>
</dbReference>
<protein>
    <submittedName>
        <fullName evidence="9">TIGR01244 family phosphatase</fullName>
    </submittedName>
</protein>
<dbReference type="InterPro" id="IPR015904">
    <property type="entry name" value="Sulphide_quinone_reductase"/>
</dbReference>
<evidence type="ECO:0000256" key="4">
    <source>
        <dbReference type="ARBA" id="ARBA00022827"/>
    </source>
</evidence>
<sequence length="566" mass="61823">MPKHLTPTLAVSSQLTLEDVRKAADEGYRSIICNRPDGEETAQPNAKAIGAAATALGLQFTHIPVTSGKITDEDVTAMETALNAMNGPVLAYCRSGTRSAMLWALSATKERDPEQILEIGRLAGYDLGSIRNKLITRNSGRNGAVGKASVYDVVVIGGGAAGIATATSLLSRRADLKVAIVEPAEYHYYQPGWTLVGRGVFSAEQTKRRMADVLPRRATWIRMSSIGFLPDDNSIVLENGRRVQYDVLVVAPGLKLDWGAIPGLSETLGKNRVTSNYRYDLAPYTWELVQNLKQGRALFTQPPMPIKCAGAPQKAMYLSCDEWLRSGRLDDVKVEFHNAGAVLFGVPTYVPPLMGYVDRYGIDLRFESKLIAVDGPRRVATFERKRPDGQTSVAHESFDMLHVCPPQTAPDFVRESPLAAASGWVDVDQWTLQHARFANIFSLGDVCSAPNAKTAAAVRKQAPVVAVNVLDVLEGRAPSAGYDGYGSCPLTVEKGKVILAEFGYGGRLLPSFPQWVVNGAKPSRLSWILKERMLPPIYWKGMLKGHEWLAHPQPVEQVKMKAEAQP</sequence>
<evidence type="ECO:0000256" key="1">
    <source>
        <dbReference type="ARBA" id="ARBA00001974"/>
    </source>
</evidence>
<dbReference type="InterPro" id="IPR036188">
    <property type="entry name" value="FAD/NAD-bd_sf"/>
</dbReference>
<dbReference type="Pfam" id="PF04273">
    <property type="entry name" value="BLH_phosphatase"/>
    <property type="match status" value="1"/>
</dbReference>
<dbReference type="EMBL" id="SPDV01000003">
    <property type="protein sequence ID" value="TFI59738.1"/>
    <property type="molecule type" value="Genomic_DNA"/>
</dbReference>
<dbReference type="PANTHER" id="PTHR10632">
    <property type="entry name" value="SULFIDE:QUINONE OXIDOREDUCTASE"/>
    <property type="match status" value="1"/>
</dbReference>
<comment type="cofactor">
    <cofactor evidence="1">
        <name>FAD</name>
        <dbReference type="ChEBI" id="CHEBI:57692"/>
    </cofactor>
</comment>
<dbReference type="OrthoDB" id="9805710at2"/>
<dbReference type="FunFam" id="3.50.50.60:FF:000034">
    <property type="entry name" value="sulfide:quinone oxidoreductase, mitochondrial"/>
    <property type="match status" value="1"/>
</dbReference>
<evidence type="ECO:0000313" key="9">
    <source>
        <dbReference type="EMBL" id="TFI59738.1"/>
    </source>
</evidence>
<reference evidence="9 10" key="1">
    <citation type="submission" date="2019-03" db="EMBL/GenBank/DDBJ databases">
        <title>Genome sequence of Sphingomonas sp. 17J27-24.</title>
        <authorList>
            <person name="Kim M."/>
            <person name="Maeng S."/>
            <person name="Sathiyaraj S."/>
        </authorList>
    </citation>
    <scope>NUCLEOTIDE SEQUENCE [LARGE SCALE GENOMIC DNA]</scope>
    <source>
        <strain evidence="9 10">17J27-24</strain>
    </source>
</reference>
<keyword evidence="4" id="KW-0274">FAD</keyword>
<dbReference type="PANTHER" id="PTHR10632:SF2">
    <property type="entry name" value="SULFIDE:QUINONE OXIDOREDUCTASE, MITOCHONDRIAL"/>
    <property type="match status" value="1"/>
</dbReference>
<dbReference type="InterPro" id="IPR029021">
    <property type="entry name" value="Prot-tyrosine_phosphatase-like"/>
</dbReference>
<evidence type="ECO:0000259" key="7">
    <source>
        <dbReference type="Pfam" id="PF04273"/>
    </source>
</evidence>
<dbReference type="Gene3D" id="3.50.50.60">
    <property type="entry name" value="FAD/NAD(P)-binding domain"/>
    <property type="match status" value="2"/>
</dbReference>
<dbReference type="Gene3D" id="3.90.190.10">
    <property type="entry name" value="Protein tyrosine phosphatase superfamily"/>
    <property type="match status" value="1"/>
</dbReference>
<dbReference type="AlphaFoldDB" id="A0A4Y8ZUP4"/>
<evidence type="ECO:0000259" key="8">
    <source>
        <dbReference type="Pfam" id="PF07992"/>
    </source>
</evidence>
<evidence type="ECO:0000256" key="5">
    <source>
        <dbReference type="ARBA" id="ARBA00022946"/>
    </source>
</evidence>
<keyword evidence="6" id="KW-0560">Oxidoreductase</keyword>
<dbReference type="InterPro" id="IPR023753">
    <property type="entry name" value="FAD/NAD-binding_dom"/>
</dbReference>
<feature type="domain" description="Beta-lactamase hydrolase-like protein phosphatase-like" evidence="7">
    <location>
        <begin position="4"/>
        <end position="107"/>
    </location>
</feature>
<gene>
    <name evidence="9" type="ORF">E2493_02545</name>
</gene>
<accession>A0A4Y8ZUP4</accession>
<comment type="caution">
    <text evidence="9">The sequence shown here is derived from an EMBL/GenBank/DDBJ whole genome shotgun (WGS) entry which is preliminary data.</text>
</comment>
<dbReference type="GO" id="GO:0070221">
    <property type="term" value="P:sulfide oxidation, using sulfide:quinone oxidoreductase"/>
    <property type="evidence" value="ECO:0007669"/>
    <property type="project" value="TreeGrafter"/>
</dbReference>
<evidence type="ECO:0000256" key="3">
    <source>
        <dbReference type="ARBA" id="ARBA00022719"/>
    </source>
</evidence>
<dbReference type="SUPFAM" id="SSF51905">
    <property type="entry name" value="FAD/NAD(P)-binding domain"/>
    <property type="match status" value="2"/>
</dbReference>
<name>A0A4Y8ZUP4_9SPHN</name>
<dbReference type="GO" id="GO:0070224">
    <property type="term" value="F:sulfide:quinone oxidoreductase activity"/>
    <property type="evidence" value="ECO:0007669"/>
    <property type="project" value="TreeGrafter"/>
</dbReference>
<feature type="domain" description="FAD/NAD(P)-binding" evidence="8">
    <location>
        <begin position="151"/>
        <end position="272"/>
    </location>
</feature>
<dbReference type="CDD" id="cd14503">
    <property type="entry name" value="PTP-bact"/>
    <property type="match status" value="1"/>
</dbReference>
<keyword evidence="10" id="KW-1185">Reference proteome</keyword>
<keyword evidence="5" id="KW-0809">Transit peptide</keyword>
<dbReference type="RefSeq" id="WP_135083412.1">
    <property type="nucleotide sequence ID" value="NZ_SPDV01000003.1"/>
</dbReference>
<dbReference type="GO" id="GO:0071949">
    <property type="term" value="F:FAD binding"/>
    <property type="evidence" value="ECO:0007669"/>
    <property type="project" value="TreeGrafter"/>
</dbReference>
<dbReference type="Proteomes" id="UP000298213">
    <property type="component" value="Unassembled WGS sequence"/>
</dbReference>
<dbReference type="GO" id="GO:0048038">
    <property type="term" value="F:quinone binding"/>
    <property type="evidence" value="ECO:0007669"/>
    <property type="project" value="UniProtKB-KW"/>
</dbReference>
<evidence type="ECO:0000313" key="10">
    <source>
        <dbReference type="Proteomes" id="UP000298213"/>
    </source>
</evidence>
<proteinExistence type="predicted"/>
<keyword evidence="2" id="KW-0285">Flavoprotein</keyword>
<evidence type="ECO:0000256" key="2">
    <source>
        <dbReference type="ARBA" id="ARBA00022630"/>
    </source>
</evidence>
<dbReference type="NCBIfam" id="TIGR01244">
    <property type="entry name" value="TIGR01244 family sulfur transferase"/>
    <property type="match status" value="1"/>
</dbReference>
<dbReference type="GO" id="GO:0016787">
    <property type="term" value="F:hydrolase activity"/>
    <property type="evidence" value="ECO:0007669"/>
    <property type="project" value="InterPro"/>
</dbReference>
<dbReference type="Pfam" id="PF07992">
    <property type="entry name" value="Pyr_redox_2"/>
    <property type="match status" value="1"/>
</dbReference>
<dbReference type="SUPFAM" id="SSF52799">
    <property type="entry name" value="(Phosphotyrosine protein) phosphatases II"/>
    <property type="match status" value="1"/>
</dbReference>
<organism evidence="9 10">
    <name type="scientific">Sphingomonas parva</name>
    <dbReference type="NCBI Taxonomy" id="2555898"/>
    <lineage>
        <taxon>Bacteria</taxon>
        <taxon>Pseudomonadati</taxon>
        <taxon>Pseudomonadota</taxon>
        <taxon>Alphaproteobacteria</taxon>
        <taxon>Sphingomonadales</taxon>
        <taxon>Sphingomonadaceae</taxon>
        <taxon>Sphingomonas</taxon>
    </lineage>
</organism>
<keyword evidence="3" id="KW-0874">Quinone</keyword>
<evidence type="ECO:0000256" key="6">
    <source>
        <dbReference type="ARBA" id="ARBA00023002"/>
    </source>
</evidence>